<name>A0AAV4Y8K6_CAEEX</name>
<evidence type="ECO:0000313" key="1">
    <source>
        <dbReference type="EMBL" id="GIZ02864.1"/>
    </source>
</evidence>
<proteinExistence type="predicted"/>
<reference evidence="1 2" key="1">
    <citation type="submission" date="2021-06" db="EMBL/GenBank/DDBJ databases">
        <title>Caerostris extrusa draft genome.</title>
        <authorList>
            <person name="Kono N."/>
            <person name="Arakawa K."/>
        </authorList>
    </citation>
    <scope>NUCLEOTIDE SEQUENCE [LARGE SCALE GENOMIC DNA]</scope>
</reference>
<sequence>MSPDTEQDGWPPLDPVMKVVGRSRFRRGGACGDYGQDFVTRERKLGSVRGKVVGLYSAESFKSRYRDSIINYIFQLCPGVDRVYDSSCPKLP</sequence>
<evidence type="ECO:0000313" key="2">
    <source>
        <dbReference type="Proteomes" id="UP001054945"/>
    </source>
</evidence>
<gene>
    <name evidence="1" type="ORF">CEXT_329301</name>
</gene>
<accession>A0AAV4Y8K6</accession>
<dbReference type="EMBL" id="BPLR01018870">
    <property type="protein sequence ID" value="GIZ02864.1"/>
    <property type="molecule type" value="Genomic_DNA"/>
</dbReference>
<organism evidence="1 2">
    <name type="scientific">Caerostris extrusa</name>
    <name type="common">Bark spider</name>
    <name type="synonym">Caerostris bankana</name>
    <dbReference type="NCBI Taxonomy" id="172846"/>
    <lineage>
        <taxon>Eukaryota</taxon>
        <taxon>Metazoa</taxon>
        <taxon>Ecdysozoa</taxon>
        <taxon>Arthropoda</taxon>
        <taxon>Chelicerata</taxon>
        <taxon>Arachnida</taxon>
        <taxon>Araneae</taxon>
        <taxon>Araneomorphae</taxon>
        <taxon>Entelegynae</taxon>
        <taxon>Araneoidea</taxon>
        <taxon>Araneidae</taxon>
        <taxon>Caerostris</taxon>
    </lineage>
</organism>
<keyword evidence="2" id="KW-1185">Reference proteome</keyword>
<comment type="caution">
    <text evidence="1">The sequence shown here is derived from an EMBL/GenBank/DDBJ whole genome shotgun (WGS) entry which is preliminary data.</text>
</comment>
<dbReference type="Proteomes" id="UP001054945">
    <property type="component" value="Unassembled WGS sequence"/>
</dbReference>
<protein>
    <submittedName>
        <fullName evidence="1">Uncharacterized protein</fullName>
    </submittedName>
</protein>
<dbReference type="AlphaFoldDB" id="A0AAV4Y8K6"/>